<dbReference type="GO" id="GO:0016020">
    <property type="term" value="C:membrane"/>
    <property type="evidence" value="ECO:0007669"/>
    <property type="project" value="TreeGrafter"/>
</dbReference>
<dbReference type="InterPro" id="IPR029058">
    <property type="entry name" value="AB_hydrolase_fold"/>
</dbReference>
<comment type="caution">
    <text evidence="2">The sequence shown here is derived from an EMBL/GenBank/DDBJ whole genome shotgun (WGS) entry which is preliminary data.</text>
</comment>
<dbReference type="GO" id="GO:0016787">
    <property type="term" value="F:hydrolase activity"/>
    <property type="evidence" value="ECO:0007669"/>
    <property type="project" value="UniProtKB-KW"/>
</dbReference>
<dbReference type="Pfam" id="PF12697">
    <property type="entry name" value="Abhydrolase_6"/>
    <property type="match status" value="1"/>
</dbReference>
<accession>A0A847S367</accession>
<dbReference type="RefSeq" id="WP_168877899.1">
    <property type="nucleotide sequence ID" value="NZ_JABAIM010000003.1"/>
</dbReference>
<dbReference type="AlphaFoldDB" id="A0A847S367"/>
<keyword evidence="3" id="KW-1185">Reference proteome</keyword>
<dbReference type="SUPFAM" id="SSF53474">
    <property type="entry name" value="alpha/beta-Hydrolases"/>
    <property type="match status" value="1"/>
</dbReference>
<dbReference type="InterPro" id="IPR050266">
    <property type="entry name" value="AB_hydrolase_sf"/>
</dbReference>
<name>A0A847S367_9NEIS</name>
<protein>
    <submittedName>
        <fullName evidence="2">Alpha/beta hydrolase</fullName>
    </submittedName>
</protein>
<gene>
    <name evidence="2" type="ORF">HF682_13785</name>
</gene>
<dbReference type="InterPro" id="IPR000073">
    <property type="entry name" value="AB_hydrolase_1"/>
</dbReference>
<dbReference type="PRINTS" id="PR00111">
    <property type="entry name" value="ABHYDROLASE"/>
</dbReference>
<proteinExistence type="predicted"/>
<dbReference type="EMBL" id="JABAIM010000003">
    <property type="protein sequence ID" value="NLR76231.1"/>
    <property type="molecule type" value="Genomic_DNA"/>
</dbReference>
<keyword evidence="2" id="KW-0378">Hydrolase</keyword>
<feature type="domain" description="AB hydrolase-1" evidence="1">
    <location>
        <begin position="34"/>
        <end position="272"/>
    </location>
</feature>
<sequence>MNAPREAFVLCSHPGGLHRVHYYEWGDPTNPRVLLCVHGVTRNGLDFRYLAEALSADYRVVSVDVAGRGLSDWLPEASLYAVPQYVADLVTVIARLGVERVDWLGTSMGGLIGMALASLPGNPIARLMLNDVGPLISAVSINRIAEYIGKEPVFPDLAAAEAHIRRVSTPFGALSDAQWRDFTLSSVRPHPQGGFVMRYDPKLAESFQALVGGNDIPLWPLYEQIHCPTLVIRGAESDLLSRETVQHMQACGPRAEAAEIAGVGHAPMFHDAAQIGVVQHFLQHTPAPV</sequence>
<dbReference type="PANTHER" id="PTHR43798">
    <property type="entry name" value="MONOACYLGLYCEROL LIPASE"/>
    <property type="match status" value="1"/>
</dbReference>
<dbReference type="PANTHER" id="PTHR43798:SF33">
    <property type="entry name" value="HYDROLASE, PUTATIVE (AFU_ORTHOLOGUE AFUA_2G14860)-RELATED"/>
    <property type="match status" value="1"/>
</dbReference>
<dbReference type="Gene3D" id="3.40.50.1820">
    <property type="entry name" value="alpha/beta hydrolase"/>
    <property type="match status" value="1"/>
</dbReference>
<evidence type="ECO:0000313" key="2">
    <source>
        <dbReference type="EMBL" id="NLR76231.1"/>
    </source>
</evidence>
<dbReference type="Proteomes" id="UP000587991">
    <property type="component" value="Unassembled WGS sequence"/>
</dbReference>
<organism evidence="2 3">
    <name type="scientific">Leeia aquatica</name>
    <dbReference type="NCBI Taxonomy" id="2725557"/>
    <lineage>
        <taxon>Bacteria</taxon>
        <taxon>Pseudomonadati</taxon>
        <taxon>Pseudomonadota</taxon>
        <taxon>Betaproteobacteria</taxon>
        <taxon>Neisseriales</taxon>
        <taxon>Leeiaceae</taxon>
        <taxon>Leeia</taxon>
    </lineage>
</organism>
<evidence type="ECO:0000259" key="1">
    <source>
        <dbReference type="Pfam" id="PF12697"/>
    </source>
</evidence>
<evidence type="ECO:0000313" key="3">
    <source>
        <dbReference type="Proteomes" id="UP000587991"/>
    </source>
</evidence>
<reference evidence="2 3" key="1">
    <citation type="submission" date="2020-04" db="EMBL/GenBank/DDBJ databases">
        <title>Draft genome of Leeia sp. IMCC25680.</title>
        <authorList>
            <person name="Song J."/>
            <person name="Cho J.-C."/>
        </authorList>
    </citation>
    <scope>NUCLEOTIDE SEQUENCE [LARGE SCALE GENOMIC DNA]</scope>
    <source>
        <strain evidence="2 3">IMCC25680</strain>
    </source>
</reference>